<dbReference type="InterPro" id="IPR027417">
    <property type="entry name" value="P-loop_NTPase"/>
</dbReference>
<evidence type="ECO:0000256" key="1">
    <source>
        <dbReference type="ARBA" id="ARBA00005417"/>
    </source>
</evidence>
<protein>
    <submittedName>
        <fullName evidence="5">ABC transporter ATP-binding protein</fullName>
    </submittedName>
</protein>
<comment type="similarity">
    <text evidence="1">Belongs to the ABC transporter superfamily.</text>
</comment>
<evidence type="ECO:0000313" key="5">
    <source>
        <dbReference type="EMBL" id="KLV27449.1"/>
    </source>
</evidence>
<keyword evidence="3" id="KW-0547">Nucleotide-binding</keyword>
<dbReference type="GeneID" id="56351856"/>
<name>A0A0J1IN92_NIACI</name>
<proteinExistence type="inferred from homology"/>
<dbReference type="SUPFAM" id="SSF52540">
    <property type="entry name" value="P-loop containing nucleoside triphosphate hydrolases"/>
    <property type="match status" value="1"/>
</dbReference>
<dbReference type="PATRIC" id="fig|1397.4.peg.3025"/>
<keyword evidence="4 5" id="KW-0067">ATP-binding</keyword>
<dbReference type="EMBL" id="LDPH01000003">
    <property type="protein sequence ID" value="KLV27449.1"/>
    <property type="molecule type" value="Genomic_DNA"/>
</dbReference>
<dbReference type="Proteomes" id="UP000036045">
    <property type="component" value="Unassembled WGS sequence"/>
</dbReference>
<dbReference type="OrthoDB" id="9804819at2"/>
<dbReference type="InterPro" id="IPR050763">
    <property type="entry name" value="ABC_transporter_ATP-binding"/>
</dbReference>
<keyword evidence="2" id="KW-0813">Transport</keyword>
<dbReference type="PANTHER" id="PTHR42711">
    <property type="entry name" value="ABC TRANSPORTER ATP-BINDING PROTEIN"/>
    <property type="match status" value="1"/>
</dbReference>
<organism evidence="5 6">
    <name type="scientific">Niallia circulans</name>
    <name type="common">Bacillus circulans</name>
    <dbReference type="NCBI Taxonomy" id="1397"/>
    <lineage>
        <taxon>Bacteria</taxon>
        <taxon>Bacillati</taxon>
        <taxon>Bacillota</taxon>
        <taxon>Bacilli</taxon>
        <taxon>Bacillales</taxon>
        <taxon>Bacillaceae</taxon>
        <taxon>Niallia</taxon>
    </lineage>
</organism>
<dbReference type="PROSITE" id="PS00211">
    <property type="entry name" value="ABC_TRANSPORTER_1"/>
    <property type="match status" value="1"/>
</dbReference>
<dbReference type="SMART" id="SM00382">
    <property type="entry name" value="AAA"/>
    <property type="match status" value="1"/>
</dbReference>
<keyword evidence="6" id="KW-1185">Reference proteome</keyword>
<dbReference type="Pfam" id="PF00005">
    <property type="entry name" value="ABC_tran"/>
    <property type="match status" value="1"/>
</dbReference>
<dbReference type="InterPro" id="IPR003439">
    <property type="entry name" value="ABC_transporter-like_ATP-bd"/>
</dbReference>
<dbReference type="InterPro" id="IPR017871">
    <property type="entry name" value="ABC_transporter-like_CS"/>
</dbReference>
<accession>A0A0J1IN92</accession>
<dbReference type="GO" id="GO:0016887">
    <property type="term" value="F:ATP hydrolysis activity"/>
    <property type="evidence" value="ECO:0007669"/>
    <property type="project" value="InterPro"/>
</dbReference>
<evidence type="ECO:0000256" key="4">
    <source>
        <dbReference type="ARBA" id="ARBA00022840"/>
    </source>
</evidence>
<dbReference type="CDD" id="cd03266">
    <property type="entry name" value="ABC_NatA_sodium_exporter"/>
    <property type="match status" value="1"/>
</dbReference>
<dbReference type="RefSeq" id="WP_047940769.1">
    <property type="nucleotide sequence ID" value="NZ_CP053989.1"/>
</dbReference>
<comment type="caution">
    <text evidence="5">The sequence shown here is derived from an EMBL/GenBank/DDBJ whole genome shotgun (WGS) entry which is preliminary data.</text>
</comment>
<dbReference type="Gene3D" id="3.40.50.300">
    <property type="entry name" value="P-loop containing nucleotide triphosphate hydrolases"/>
    <property type="match status" value="1"/>
</dbReference>
<sequence>MITIQTVTKKFQDKKTSVTALKHVSFSIKKGETIALLGENGAGKTTLLRSIATLIQPTEGTITVDQYDTKKNPNEIKQKIGVLFGGETGLYERLTARENLEYFANLYGLGKHETKVRIDELSRMFGMRDYLNRKVGGFSKGMRQKVAIARAIIHDPEIILFDEPTTGLDITASNVFRQLVHQLKREGKTILFSSHIMEEVALLCDSVAMIHKGELVYHGKLEDLYKAEGSQDLNYIFMSKLVRGGNTYAI</sequence>
<dbReference type="PANTHER" id="PTHR42711:SF5">
    <property type="entry name" value="ABC TRANSPORTER ATP-BINDING PROTEIN NATA"/>
    <property type="match status" value="1"/>
</dbReference>
<dbReference type="GO" id="GO:0005524">
    <property type="term" value="F:ATP binding"/>
    <property type="evidence" value="ECO:0007669"/>
    <property type="project" value="UniProtKB-KW"/>
</dbReference>
<evidence type="ECO:0000313" key="6">
    <source>
        <dbReference type="Proteomes" id="UP000036045"/>
    </source>
</evidence>
<gene>
    <name evidence="5" type="ORF">ABW02_04635</name>
</gene>
<evidence type="ECO:0000256" key="3">
    <source>
        <dbReference type="ARBA" id="ARBA00022741"/>
    </source>
</evidence>
<dbReference type="InterPro" id="IPR003593">
    <property type="entry name" value="AAA+_ATPase"/>
</dbReference>
<dbReference type="AlphaFoldDB" id="A0A0J1IN92"/>
<reference evidence="5 6" key="1">
    <citation type="submission" date="2015-05" db="EMBL/GenBank/DDBJ databases">
        <title>Whole genome sequence and identification of bacterial endophytes from Costus igneus.</title>
        <authorList>
            <person name="Lee Y.P."/>
            <person name="Gan H.M."/>
            <person name="Eng W."/>
            <person name="Wheatley M.S."/>
            <person name="Caraballo A."/>
            <person name="Polter S."/>
            <person name="Savka M.A."/>
            <person name="Hudson A.O."/>
        </authorList>
    </citation>
    <scope>NUCLEOTIDE SEQUENCE [LARGE SCALE GENOMIC DNA]</scope>
    <source>
        <strain evidence="5 6">RIT379</strain>
    </source>
</reference>
<evidence type="ECO:0000256" key="2">
    <source>
        <dbReference type="ARBA" id="ARBA00022448"/>
    </source>
</evidence>
<dbReference type="PROSITE" id="PS50893">
    <property type="entry name" value="ABC_TRANSPORTER_2"/>
    <property type="match status" value="1"/>
</dbReference>